<dbReference type="Proteomes" id="UP000808914">
    <property type="component" value="Unassembled WGS sequence"/>
</dbReference>
<organism evidence="1 2">
    <name type="scientific">Scopulibacillus daqui</name>
    <dbReference type="NCBI Taxonomy" id="1469162"/>
    <lineage>
        <taxon>Bacteria</taxon>
        <taxon>Bacillati</taxon>
        <taxon>Bacillota</taxon>
        <taxon>Bacilli</taxon>
        <taxon>Bacillales</taxon>
        <taxon>Sporolactobacillaceae</taxon>
        <taxon>Scopulibacillus</taxon>
    </lineage>
</organism>
<keyword evidence="2" id="KW-1185">Reference proteome</keyword>
<accession>A0ABS2Q1L3</accession>
<evidence type="ECO:0000313" key="2">
    <source>
        <dbReference type="Proteomes" id="UP000808914"/>
    </source>
</evidence>
<comment type="caution">
    <text evidence="1">The sequence shown here is derived from an EMBL/GenBank/DDBJ whole genome shotgun (WGS) entry which is preliminary data.</text>
</comment>
<sequence length="85" mass="7954">MILLKHPNIIGDVVIAEPKIKTRSVGKCILGTGSGLIGGTGSGITTGAGYGAIEATPVTVGAGSVIGGIVGGITGGMGGAAASCF</sequence>
<dbReference type="RefSeq" id="WP_205003920.1">
    <property type="nucleotide sequence ID" value="NZ_JAFBER010000014.1"/>
</dbReference>
<proteinExistence type="predicted"/>
<gene>
    <name evidence="1" type="ORF">JOD45_002251</name>
</gene>
<reference evidence="1 2" key="1">
    <citation type="submission" date="2021-01" db="EMBL/GenBank/DDBJ databases">
        <title>Genomic Encyclopedia of Type Strains, Phase IV (KMG-IV): sequencing the most valuable type-strain genomes for metagenomic binning, comparative biology and taxonomic classification.</title>
        <authorList>
            <person name="Goeker M."/>
        </authorList>
    </citation>
    <scope>NUCLEOTIDE SEQUENCE [LARGE SCALE GENOMIC DNA]</scope>
    <source>
        <strain evidence="1 2">DSM 28236</strain>
    </source>
</reference>
<name>A0ABS2Q1L3_9BACL</name>
<dbReference type="EMBL" id="JAFBER010000014">
    <property type="protein sequence ID" value="MBM7646026.1"/>
    <property type="molecule type" value="Genomic_DNA"/>
</dbReference>
<protein>
    <recommendedName>
        <fullName evidence="3">Bacteriocin class II with double-glycine leader peptide</fullName>
    </recommendedName>
</protein>
<evidence type="ECO:0008006" key="3">
    <source>
        <dbReference type="Google" id="ProtNLM"/>
    </source>
</evidence>
<evidence type="ECO:0000313" key="1">
    <source>
        <dbReference type="EMBL" id="MBM7646026.1"/>
    </source>
</evidence>